<dbReference type="InterPro" id="IPR036034">
    <property type="entry name" value="PDZ_sf"/>
</dbReference>
<sequence>MATPCLTDAPTGSRPRVSLVMHCLHGNVSGDRLQINGQDLTHSTHEEAVEAFQTAKEPIVVEVLRRVSKGSNSSSSGGGGGLDNKMKSQLPSMVSTATQTDEYIEDAYFSLFCPPTSPFGMCGLENL</sequence>
<dbReference type="SUPFAM" id="SSF50156">
    <property type="entry name" value="PDZ domain-like"/>
    <property type="match status" value="1"/>
</dbReference>
<gene>
    <name evidence="2" type="ORF">LSH36_114g05004</name>
</gene>
<dbReference type="InterPro" id="IPR051971">
    <property type="entry name" value="E3_ubiquitin-PDZ_ligase"/>
</dbReference>
<reference evidence="2" key="1">
    <citation type="journal article" date="2023" name="Mol. Biol. Evol.">
        <title>Third-Generation Sequencing Reveals the Adaptive Role of the Epigenome in Three Deep-Sea Polychaetes.</title>
        <authorList>
            <person name="Perez M."/>
            <person name="Aroh O."/>
            <person name="Sun Y."/>
            <person name="Lan Y."/>
            <person name="Juniper S.K."/>
            <person name="Young C.R."/>
            <person name="Angers B."/>
            <person name="Qian P.Y."/>
        </authorList>
    </citation>
    <scope>NUCLEOTIDE SEQUENCE</scope>
    <source>
        <strain evidence="2">P08H-3</strain>
    </source>
</reference>
<evidence type="ECO:0008006" key="4">
    <source>
        <dbReference type="Google" id="ProtNLM"/>
    </source>
</evidence>
<name>A0AAD9JYJ9_9ANNE</name>
<feature type="region of interest" description="Disordered" evidence="1">
    <location>
        <begin position="67"/>
        <end position="94"/>
    </location>
</feature>
<accession>A0AAD9JYJ9</accession>
<dbReference type="PANTHER" id="PTHR15545:SF8">
    <property type="entry name" value="SLO-INTERACTING PROTEIN 1"/>
    <property type="match status" value="1"/>
</dbReference>
<dbReference type="Gene3D" id="2.30.42.10">
    <property type="match status" value="1"/>
</dbReference>
<dbReference type="AlphaFoldDB" id="A0AAD9JYJ9"/>
<dbReference type="Proteomes" id="UP001208570">
    <property type="component" value="Unassembled WGS sequence"/>
</dbReference>
<comment type="caution">
    <text evidence="2">The sequence shown here is derived from an EMBL/GenBank/DDBJ whole genome shotgun (WGS) entry which is preliminary data.</text>
</comment>
<evidence type="ECO:0000256" key="1">
    <source>
        <dbReference type="SAM" id="MobiDB-lite"/>
    </source>
</evidence>
<protein>
    <recommendedName>
        <fullName evidence="4">PDZ domain-containing protein</fullName>
    </recommendedName>
</protein>
<evidence type="ECO:0000313" key="2">
    <source>
        <dbReference type="EMBL" id="KAK2161596.1"/>
    </source>
</evidence>
<dbReference type="EMBL" id="JAODUP010000114">
    <property type="protein sequence ID" value="KAK2161596.1"/>
    <property type="molecule type" value="Genomic_DNA"/>
</dbReference>
<evidence type="ECO:0000313" key="3">
    <source>
        <dbReference type="Proteomes" id="UP001208570"/>
    </source>
</evidence>
<dbReference type="PANTHER" id="PTHR15545">
    <property type="entry name" value="PDZ DOMAIN CONTAINING RING FINGER PROTEIN 3, 4"/>
    <property type="match status" value="1"/>
</dbReference>
<organism evidence="2 3">
    <name type="scientific">Paralvinella palmiformis</name>
    <dbReference type="NCBI Taxonomy" id="53620"/>
    <lineage>
        <taxon>Eukaryota</taxon>
        <taxon>Metazoa</taxon>
        <taxon>Spiralia</taxon>
        <taxon>Lophotrochozoa</taxon>
        <taxon>Annelida</taxon>
        <taxon>Polychaeta</taxon>
        <taxon>Sedentaria</taxon>
        <taxon>Canalipalpata</taxon>
        <taxon>Terebellida</taxon>
        <taxon>Terebelliformia</taxon>
        <taxon>Alvinellidae</taxon>
        <taxon>Paralvinella</taxon>
    </lineage>
</organism>
<keyword evidence="3" id="KW-1185">Reference proteome</keyword>
<proteinExistence type="predicted"/>